<dbReference type="AlphaFoldDB" id="A0A7C8VQY2"/>
<organism evidence="1 2">
    <name type="scientific">Orbilia oligospora</name>
    <name type="common">Nematode-trapping fungus</name>
    <name type="synonym">Arthrobotrys oligospora</name>
    <dbReference type="NCBI Taxonomy" id="2813651"/>
    <lineage>
        <taxon>Eukaryota</taxon>
        <taxon>Fungi</taxon>
        <taxon>Dikarya</taxon>
        <taxon>Ascomycota</taxon>
        <taxon>Pezizomycotina</taxon>
        <taxon>Orbiliomycetes</taxon>
        <taxon>Orbiliales</taxon>
        <taxon>Orbiliaceae</taxon>
        <taxon>Orbilia</taxon>
    </lineage>
</organism>
<dbReference type="OrthoDB" id="10547179at2759"/>
<dbReference type="EMBL" id="JAABOJ010000016">
    <property type="protein sequence ID" value="KAF3281123.1"/>
    <property type="molecule type" value="Genomic_DNA"/>
</dbReference>
<comment type="caution">
    <text evidence="1">The sequence shown here is derived from an EMBL/GenBank/DDBJ whole genome shotgun (WGS) entry which is preliminary data.</text>
</comment>
<name>A0A7C8VQY2_ORBOL</name>
<reference evidence="1 2" key="1">
    <citation type="submission" date="2020-01" db="EMBL/GenBank/DDBJ databases">
        <authorList>
            <person name="Palmer J.M."/>
        </authorList>
    </citation>
    <scope>NUCLEOTIDE SEQUENCE [LARGE SCALE GENOMIC DNA]</scope>
    <source>
        <strain evidence="1 2">TWF970</strain>
    </source>
</reference>
<accession>A0A7C8VQY2</accession>
<sequence>MASVLGPHAKTPLRLLTENEFERISRERQLLPTVDKYKAQNQNIKQPARLLSMEQQYLQQLV</sequence>
<dbReference type="Proteomes" id="UP000474640">
    <property type="component" value="Unassembled WGS sequence"/>
</dbReference>
<protein>
    <submittedName>
        <fullName evidence="1">Uncharacterized protein</fullName>
    </submittedName>
</protein>
<evidence type="ECO:0000313" key="2">
    <source>
        <dbReference type="Proteomes" id="UP000474640"/>
    </source>
</evidence>
<evidence type="ECO:0000313" key="1">
    <source>
        <dbReference type="EMBL" id="KAF3281123.1"/>
    </source>
</evidence>
<proteinExistence type="predicted"/>
<gene>
    <name evidence="1" type="ORF">TWF970_002295</name>
</gene>